<evidence type="ECO:0000313" key="1">
    <source>
        <dbReference type="EMBL" id="KAG7292575.1"/>
    </source>
</evidence>
<accession>A0AAD4I3T4</accession>
<comment type="caution">
    <text evidence="1">The sequence shown here is derived from an EMBL/GenBank/DDBJ whole genome shotgun (WGS) entry which is preliminary data.</text>
</comment>
<dbReference type="Proteomes" id="UP001197093">
    <property type="component" value="Unassembled WGS sequence"/>
</dbReference>
<evidence type="ECO:0000313" key="2">
    <source>
        <dbReference type="Proteomes" id="UP001197093"/>
    </source>
</evidence>
<protein>
    <submittedName>
        <fullName evidence="1">Uncharacterized protein</fullName>
    </submittedName>
</protein>
<dbReference type="AlphaFoldDB" id="A0AAD4I3T4"/>
<name>A0AAD4I3T4_9PEZI</name>
<reference evidence="1" key="1">
    <citation type="submission" date="2023-02" db="EMBL/GenBank/DDBJ databases">
        <authorList>
            <person name="Palmer J.M."/>
        </authorList>
    </citation>
    <scope>NUCLEOTIDE SEQUENCE</scope>
    <source>
        <strain evidence="1">FW57</strain>
    </source>
</reference>
<gene>
    <name evidence="1" type="ORF">NEMBOFW57_002610</name>
</gene>
<organism evidence="1 2">
    <name type="scientific">Staphylotrichum longicolle</name>
    <dbReference type="NCBI Taxonomy" id="669026"/>
    <lineage>
        <taxon>Eukaryota</taxon>
        <taxon>Fungi</taxon>
        <taxon>Dikarya</taxon>
        <taxon>Ascomycota</taxon>
        <taxon>Pezizomycotina</taxon>
        <taxon>Sordariomycetes</taxon>
        <taxon>Sordariomycetidae</taxon>
        <taxon>Sordariales</taxon>
        <taxon>Chaetomiaceae</taxon>
        <taxon>Staphylotrichum</taxon>
    </lineage>
</organism>
<sequence>MPPRSARSSICVKRRSAPLSGVRSGVMLGRQDVDADRAGLAVLPRRLRHEPAIAPPGTAGTADAADAAVVVVAGLLTYGMSTKGDWPYSDVSRPP</sequence>
<dbReference type="EMBL" id="JAHCVI010000001">
    <property type="protein sequence ID" value="KAG7292575.1"/>
    <property type="molecule type" value="Genomic_DNA"/>
</dbReference>
<proteinExistence type="predicted"/>
<keyword evidence="2" id="KW-1185">Reference proteome</keyword>